<evidence type="ECO:0000313" key="2">
    <source>
        <dbReference type="EMBL" id="VEL08800.1"/>
    </source>
</evidence>
<reference evidence="2" key="1">
    <citation type="submission" date="2018-11" db="EMBL/GenBank/DDBJ databases">
        <authorList>
            <consortium name="Pathogen Informatics"/>
        </authorList>
    </citation>
    <scope>NUCLEOTIDE SEQUENCE</scope>
</reference>
<dbReference type="Proteomes" id="UP000784294">
    <property type="component" value="Unassembled WGS sequence"/>
</dbReference>
<proteinExistence type="predicted"/>
<evidence type="ECO:0000256" key="1">
    <source>
        <dbReference type="SAM" id="Phobius"/>
    </source>
</evidence>
<feature type="transmembrane region" description="Helical" evidence="1">
    <location>
        <begin position="78"/>
        <end position="98"/>
    </location>
</feature>
<dbReference type="EMBL" id="CAAALY010004770">
    <property type="protein sequence ID" value="VEL08800.1"/>
    <property type="molecule type" value="Genomic_DNA"/>
</dbReference>
<dbReference type="AlphaFoldDB" id="A0A448WD19"/>
<evidence type="ECO:0000313" key="3">
    <source>
        <dbReference type="Proteomes" id="UP000784294"/>
    </source>
</evidence>
<gene>
    <name evidence="2" type="ORF">PXEA_LOCUS2240</name>
</gene>
<organism evidence="2 3">
    <name type="scientific">Protopolystoma xenopodis</name>
    <dbReference type="NCBI Taxonomy" id="117903"/>
    <lineage>
        <taxon>Eukaryota</taxon>
        <taxon>Metazoa</taxon>
        <taxon>Spiralia</taxon>
        <taxon>Lophotrochozoa</taxon>
        <taxon>Platyhelminthes</taxon>
        <taxon>Monogenea</taxon>
        <taxon>Polyopisthocotylea</taxon>
        <taxon>Polystomatidea</taxon>
        <taxon>Polystomatidae</taxon>
        <taxon>Protopolystoma</taxon>
    </lineage>
</organism>
<keyword evidence="1" id="KW-0812">Transmembrane</keyword>
<keyword evidence="3" id="KW-1185">Reference proteome</keyword>
<accession>A0A448WD19</accession>
<protein>
    <submittedName>
        <fullName evidence="2">Uncharacterized protein</fullName>
    </submittedName>
</protein>
<sequence>MQTLREGCQRHLGKLPLSDLCGRIILHPPTPWYRLSRPEFRFVELFLSTSTQPVERGCLRRQCWWVEDGRAVRHKCGLLWLSLSACVFVSICLLFRIIECAPAVDDKETRPRLEVTRLRQSGSFPVDSLQSE</sequence>
<name>A0A448WD19_9PLAT</name>
<keyword evidence="1" id="KW-0472">Membrane</keyword>
<keyword evidence="1" id="KW-1133">Transmembrane helix</keyword>
<comment type="caution">
    <text evidence="2">The sequence shown here is derived from an EMBL/GenBank/DDBJ whole genome shotgun (WGS) entry which is preliminary data.</text>
</comment>